<name>A0A4Y2D577_ARAVE</name>
<protein>
    <submittedName>
        <fullName evidence="1">Uncharacterized protein</fullName>
    </submittedName>
</protein>
<sequence>MSQSHDKRYCVARCHLKPAIHFTEKLDILEREKEKAIKIYGNQPNGLWWLELTGLKSERKRWSLKSRFRETLKEASELNNALRRLKPRFEGSIS</sequence>
<keyword evidence="2" id="KW-1185">Reference proteome</keyword>
<dbReference type="EMBL" id="BGPR01165568">
    <property type="protein sequence ID" value="GBM11890.1"/>
    <property type="molecule type" value="Genomic_DNA"/>
</dbReference>
<organism evidence="1 2">
    <name type="scientific">Araneus ventricosus</name>
    <name type="common">Orbweaver spider</name>
    <name type="synonym">Epeira ventricosa</name>
    <dbReference type="NCBI Taxonomy" id="182803"/>
    <lineage>
        <taxon>Eukaryota</taxon>
        <taxon>Metazoa</taxon>
        <taxon>Ecdysozoa</taxon>
        <taxon>Arthropoda</taxon>
        <taxon>Chelicerata</taxon>
        <taxon>Arachnida</taxon>
        <taxon>Araneae</taxon>
        <taxon>Araneomorphae</taxon>
        <taxon>Entelegynae</taxon>
        <taxon>Araneoidea</taxon>
        <taxon>Araneidae</taxon>
        <taxon>Araneus</taxon>
    </lineage>
</organism>
<evidence type="ECO:0000313" key="2">
    <source>
        <dbReference type="Proteomes" id="UP000499080"/>
    </source>
</evidence>
<dbReference type="Proteomes" id="UP000499080">
    <property type="component" value="Unassembled WGS sequence"/>
</dbReference>
<accession>A0A4Y2D577</accession>
<evidence type="ECO:0000313" key="1">
    <source>
        <dbReference type="EMBL" id="GBM11890.1"/>
    </source>
</evidence>
<dbReference type="AlphaFoldDB" id="A0A4Y2D577"/>
<reference evidence="1 2" key="1">
    <citation type="journal article" date="2019" name="Sci. Rep.">
        <title>Orb-weaving spider Araneus ventricosus genome elucidates the spidroin gene catalogue.</title>
        <authorList>
            <person name="Kono N."/>
            <person name="Nakamura H."/>
            <person name="Ohtoshi R."/>
            <person name="Moran D.A.P."/>
            <person name="Shinohara A."/>
            <person name="Yoshida Y."/>
            <person name="Fujiwara M."/>
            <person name="Mori M."/>
            <person name="Tomita M."/>
            <person name="Arakawa K."/>
        </authorList>
    </citation>
    <scope>NUCLEOTIDE SEQUENCE [LARGE SCALE GENOMIC DNA]</scope>
</reference>
<proteinExistence type="predicted"/>
<comment type="caution">
    <text evidence="1">The sequence shown here is derived from an EMBL/GenBank/DDBJ whole genome shotgun (WGS) entry which is preliminary data.</text>
</comment>
<gene>
    <name evidence="1" type="ORF">AVEN_208788_1</name>
</gene>